<name>A0ABT6H2A3_9BACI</name>
<evidence type="ECO:0000259" key="10">
    <source>
        <dbReference type="Pfam" id="PF02602"/>
    </source>
</evidence>
<accession>A0ABT6H2A3</accession>
<organism evidence="11 12">
    <name type="scientific">Ectobacillus antri</name>
    <dbReference type="NCBI Taxonomy" id="2486280"/>
    <lineage>
        <taxon>Bacteria</taxon>
        <taxon>Bacillati</taxon>
        <taxon>Bacillota</taxon>
        <taxon>Bacilli</taxon>
        <taxon>Bacillales</taxon>
        <taxon>Bacillaceae</taxon>
        <taxon>Ectobacillus</taxon>
    </lineage>
</organism>
<dbReference type="GO" id="GO:0004852">
    <property type="term" value="F:uroporphyrinogen-III synthase activity"/>
    <property type="evidence" value="ECO:0007669"/>
    <property type="project" value="UniProtKB-EC"/>
</dbReference>
<protein>
    <recommendedName>
        <fullName evidence="7 9">Uroporphyrinogen-III synthase</fullName>
        <ecNumber evidence="3 9">4.2.1.75</ecNumber>
    </recommendedName>
</protein>
<comment type="catalytic activity">
    <reaction evidence="8 9">
        <text>hydroxymethylbilane = uroporphyrinogen III + H2O</text>
        <dbReference type="Rhea" id="RHEA:18965"/>
        <dbReference type="ChEBI" id="CHEBI:15377"/>
        <dbReference type="ChEBI" id="CHEBI:57308"/>
        <dbReference type="ChEBI" id="CHEBI:57845"/>
        <dbReference type="EC" id="4.2.1.75"/>
    </reaction>
</comment>
<dbReference type="PANTHER" id="PTHR38042">
    <property type="entry name" value="UROPORPHYRINOGEN-III SYNTHASE, CHLOROPLASTIC"/>
    <property type="match status" value="1"/>
</dbReference>
<dbReference type="Pfam" id="PF02602">
    <property type="entry name" value="HEM4"/>
    <property type="match status" value="1"/>
</dbReference>
<keyword evidence="5 9" id="KW-0627">Porphyrin biosynthesis</keyword>
<dbReference type="RefSeq" id="WP_124563231.1">
    <property type="nucleotide sequence ID" value="NZ_JARRRY010000001.1"/>
</dbReference>
<comment type="caution">
    <text evidence="11">The sequence shown here is derived from an EMBL/GenBank/DDBJ whole genome shotgun (WGS) entry which is preliminary data.</text>
</comment>
<feature type="domain" description="Tetrapyrrole biosynthesis uroporphyrinogen III synthase" evidence="10">
    <location>
        <begin position="21"/>
        <end position="235"/>
    </location>
</feature>
<evidence type="ECO:0000256" key="8">
    <source>
        <dbReference type="ARBA" id="ARBA00048617"/>
    </source>
</evidence>
<evidence type="ECO:0000256" key="4">
    <source>
        <dbReference type="ARBA" id="ARBA00023239"/>
    </source>
</evidence>
<comment type="pathway">
    <text evidence="1 9">Porphyrin-containing compound metabolism; protoporphyrin-IX biosynthesis; coproporphyrinogen-III from 5-aminolevulinate: step 3/4.</text>
</comment>
<dbReference type="InterPro" id="IPR003754">
    <property type="entry name" value="4pyrrol_synth_uPrphyn_synth"/>
</dbReference>
<dbReference type="Gene3D" id="3.40.50.10090">
    <property type="match status" value="2"/>
</dbReference>
<evidence type="ECO:0000313" key="12">
    <source>
        <dbReference type="Proteomes" id="UP001218246"/>
    </source>
</evidence>
<evidence type="ECO:0000256" key="6">
    <source>
        <dbReference type="ARBA" id="ARBA00037589"/>
    </source>
</evidence>
<comment type="function">
    <text evidence="6 9">Catalyzes cyclization of the linear tetrapyrrole, hydroxymethylbilane, to the macrocyclic uroporphyrinogen III.</text>
</comment>
<dbReference type="InterPro" id="IPR036108">
    <property type="entry name" value="4pyrrol_syn_uPrphyn_synt_sf"/>
</dbReference>
<dbReference type="EC" id="4.2.1.75" evidence="3 9"/>
<evidence type="ECO:0000256" key="1">
    <source>
        <dbReference type="ARBA" id="ARBA00004772"/>
    </source>
</evidence>
<evidence type="ECO:0000256" key="2">
    <source>
        <dbReference type="ARBA" id="ARBA00008133"/>
    </source>
</evidence>
<evidence type="ECO:0000256" key="9">
    <source>
        <dbReference type="RuleBase" id="RU366031"/>
    </source>
</evidence>
<dbReference type="InterPro" id="IPR039793">
    <property type="entry name" value="UROS/Hem4"/>
</dbReference>
<gene>
    <name evidence="11" type="ORF">P6P90_03770</name>
</gene>
<dbReference type="CDD" id="cd06578">
    <property type="entry name" value="HemD"/>
    <property type="match status" value="1"/>
</dbReference>
<evidence type="ECO:0000256" key="3">
    <source>
        <dbReference type="ARBA" id="ARBA00013109"/>
    </source>
</evidence>
<comment type="similarity">
    <text evidence="2 9">Belongs to the uroporphyrinogen-III synthase family.</text>
</comment>
<keyword evidence="4 9" id="KW-0456">Lyase</keyword>
<evidence type="ECO:0000256" key="7">
    <source>
        <dbReference type="ARBA" id="ARBA00040167"/>
    </source>
</evidence>
<dbReference type="EMBL" id="JARULN010000002">
    <property type="protein sequence ID" value="MDG5753115.1"/>
    <property type="molecule type" value="Genomic_DNA"/>
</dbReference>
<dbReference type="PANTHER" id="PTHR38042:SF1">
    <property type="entry name" value="UROPORPHYRINOGEN-III SYNTHASE, CHLOROPLASTIC"/>
    <property type="match status" value="1"/>
</dbReference>
<dbReference type="SUPFAM" id="SSF69618">
    <property type="entry name" value="HemD-like"/>
    <property type="match status" value="1"/>
</dbReference>
<proteinExistence type="inferred from homology"/>
<dbReference type="Proteomes" id="UP001218246">
    <property type="component" value="Unassembled WGS sequence"/>
</dbReference>
<sequence>MKRLAGKKVLSLRAKGQMREVEEAIMSFGGIPISVPLLHIVPKATIDLSLATYDWVIFTSKNAVRCFFSSYTLPIHVRIAVVGEKTKLALEEMGYHASFMPSAYVGEVFAIEFSQVVKNSQRVLFPKGDRARDVISTTLRSQGVFVQDIIVYKTEINRHMRPALIQAVSEGVDVVLFTSPSTVQGFVTLLAGTEWKNWLKTCTIGCIGPVTKREALPYFKTVVMPNTYTIAALLQCIVEKEEKGVEEV</sequence>
<reference evidence="11 12" key="1">
    <citation type="submission" date="2023-04" db="EMBL/GenBank/DDBJ databases">
        <title>Ectobacillus antri isolated from activated sludge.</title>
        <authorList>
            <person name="Yan P."/>
            <person name="Liu X."/>
        </authorList>
    </citation>
    <scope>NUCLEOTIDE SEQUENCE [LARGE SCALE GENOMIC DNA]</scope>
    <source>
        <strain evidence="11 12">C18H</strain>
    </source>
</reference>
<evidence type="ECO:0000256" key="5">
    <source>
        <dbReference type="ARBA" id="ARBA00023244"/>
    </source>
</evidence>
<evidence type="ECO:0000313" key="11">
    <source>
        <dbReference type="EMBL" id="MDG5753115.1"/>
    </source>
</evidence>
<keyword evidence="12" id="KW-1185">Reference proteome</keyword>